<organism evidence="1 2">
    <name type="scientific">Urbifossiella limnaea</name>
    <dbReference type="NCBI Taxonomy" id="2528023"/>
    <lineage>
        <taxon>Bacteria</taxon>
        <taxon>Pseudomonadati</taxon>
        <taxon>Planctomycetota</taxon>
        <taxon>Planctomycetia</taxon>
        <taxon>Gemmatales</taxon>
        <taxon>Gemmataceae</taxon>
        <taxon>Urbifossiella</taxon>
    </lineage>
</organism>
<reference evidence="1 2" key="1">
    <citation type="submission" date="2019-02" db="EMBL/GenBank/DDBJ databases">
        <title>Deep-cultivation of Planctomycetes and their phenomic and genomic characterization uncovers novel biology.</title>
        <authorList>
            <person name="Wiegand S."/>
            <person name="Jogler M."/>
            <person name="Boedeker C."/>
            <person name="Pinto D."/>
            <person name="Vollmers J."/>
            <person name="Rivas-Marin E."/>
            <person name="Kohn T."/>
            <person name="Peeters S.H."/>
            <person name="Heuer A."/>
            <person name="Rast P."/>
            <person name="Oberbeckmann S."/>
            <person name="Bunk B."/>
            <person name="Jeske O."/>
            <person name="Meyerdierks A."/>
            <person name="Storesund J.E."/>
            <person name="Kallscheuer N."/>
            <person name="Luecker S."/>
            <person name="Lage O.M."/>
            <person name="Pohl T."/>
            <person name="Merkel B.J."/>
            <person name="Hornburger P."/>
            <person name="Mueller R.-W."/>
            <person name="Bruemmer F."/>
            <person name="Labrenz M."/>
            <person name="Spormann A.M."/>
            <person name="Op den Camp H."/>
            <person name="Overmann J."/>
            <person name="Amann R."/>
            <person name="Jetten M.S.M."/>
            <person name="Mascher T."/>
            <person name="Medema M.H."/>
            <person name="Devos D.P."/>
            <person name="Kaster A.-K."/>
            <person name="Ovreas L."/>
            <person name="Rohde M."/>
            <person name="Galperin M.Y."/>
            <person name="Jogler C."/>
        </authorList>
    </citation>
    <scope>NUCLEOTIDE SEQUENCE [LARGE SCALE GENOMIC DNA]</scope>
    <source>
        <strain evidence="1 2">ETA_A1</strain>
    </source>
</reference>
<dbReference type="PANTHER" id="PTHR43737">
    <property type="entry name" value="BLL7424 PROTEIN"/>
    <property type="match status" value="1"/>
</dbReference>
<dbReference type="EMBL" id="CP036273">
    <property type="protein sequence ID" value="QDU23205.1"/>
    <property type="molecule type" value="Genomic_DNA"/>
</dbReference>
<dbReference type="InterPro" id="IPR006311">
    <property type="entry name" value="TAT_signal"/>
</dbReference>
<evidence type="ECO:0000313" key="2">
    <source>
        <dbReference type="Proteomes" id="UP000319576"/>
    </source>
</evidence>
<sequence>MTPHPADALNRRLFLRHSTALGAAALATLTARAQPFRLPAAKAKRVIYLFQSGAPSQLDLFDPKPQLERRRGENLPESIRRGQRLTTMTSGQATFPTAPSMFKFAQHGKGGLWLSELMPHMATVADDLTMIRSVHTEAINHDPAITFCQTGNQLAGRPSIGSWVSYGLGSENQSLPAYVVLTSFGSGRRDDQPLYDRLWGAGFLPGRHQGVKFRNTGDAVLFLSNPPGVDPAARRATLDRLAALNRQHFDAVGDPETQARIAQYEMAFRMQTSVPELLDTTKEPRAVLDAYGPDVNRPGSYAANCLLARRLAERDVRFVQLFHMGWDHHGGLPAAIRGQCRDTDQPTAALLRDLKRKGLLDDTLVVWGGEFGRTVYSQGALTATDYGRDHHPRCYSVLMAGGGVKPGVTHGATDDFGYNVTENPVSVHDLNATILHQLGIDHEKLTFKHQGLDAKLTGVEHARVVREVLA</sequence>
<dbReference type="KEGG" id="uli:ETAA1_51970"/>
<protein>
    <recommendedName>
        <fullName evidence="3">DUF1501 domain-containing protein</fullName>
    </recommendedName>
</protein>
<accession>A0A517Y0C3</accession>
<dbReference type="InterPro" id="IPR010869">
    <property type="entry name" value="DUF1501"/>
</dbReference>
<dbReference type="Pfam" id="PF07394">
    <property type="entry name" value="DUF1501"/>
    <property type="match status" value="1"/>
</dbReference>
<evidence type="ECO:0000313" key="1">
    <source>
        <dbReference type="EMBL" id="QDU23205.1"/>
    </source>
</evidence>
<gene>
    <name evidence="1" type="ORF">ETAA1_51970</name>
</gene>
<proteinExistence type="predicted"/>
<dbReference type="SUPFAM" id="SSF53649">
    <property type="entry name" value="Alkaline phosphatase-like"/>
    <property type="match status" value="1"/>
</dbReference>
<dbReference type="PROSITE" id="PS51318">
    <property type="entry name" value="TAT"/>
    <property type="match status" value="1"/>
</dbReference>
<dbReference type="PANTHER" id="PTHR43737:SF1">
    <property type="entry name" value="DUF1501 DOMAIN-CONTAINING PROTEIN"/>
    <property type="match status" value="1"/>
</dbReference>
<dbReference type="AlphaFoldDB" id="A0A517Y0C3"/>
<dbReference type="Proteomes" id="UP000319576">
    <property type="component" value="Chromosome"/>
</dbReference>
<name>A0A517Y0C3_9BACT</name>
<dbReference type="RefSeq" id="WP_145243299.1">
    <property type="nucleotide sequence ID" value="NZ_CP036273.1"/>
</dbReference>
<dbReference type="Gene3D" id="3.40.720.10">
    <property type="entry name" value="Alkaline Phosphatase, subunit A"/>
    <property type="match status" value="1"/>
</dbReference>
<evidence type="ECO:0008006" key="3">
    <source>
        <dbReference type="Google" id="ProtNLM"/>
    </source>
</evidence>
<dbReference type="OrthoDB" id="127333at2"/>
<dbReference type="InterPro" id="IPR017850">
    <property type="entry name" value="Alkaline_phosphatase_core_sf"/>
</dbReference>
<keyword evidence="2" id="KW-1185">Reference proteome</keyword>